<feature type="chain" id="PRO_5032697560" evidence="1">
    <location>
        <begin position="25"/>
        <end position="162"/>
    </location>
</feature>
<gene>
    <name evidence="2" type="ORF">H0E84_01550</name>
</gene>
<keyword evidence="3" id="KW-1185">Reference proteome</keyword>
<keyword evidence="2" id="KW-0378">Hydrolase</keyword>
<dbReference type="EMBL" id="JACCKA010000010">
    <property type="protein sequence ID" value="NZA25060.1"/>
    <property type="molecule type" value="Genomic_DNA"/>
</dbReference>
<accession>A0A853J8T4</accession>
<reference evidence="2 3" key="1">
    <citation type="submission" date="2020-07" db="EMBL/GenBank/DDBJ databases">
        <title>Luteimonas sp. SJ-92.</title>
        <authorList>
            <person name="Huang X.-X."/>
            <person name="Xu L."/>
            <person name="Sun J.-Q."/>
        </authorList>
    </citation>
    <scope>NUCLEOTIDE SEQUENCE [LARGE SCALE GENOMIC DNA]</scope>
    <source>
        <strain evidence="2 3">SJ-92</strain>
    </source>
</reference>
<protein>
    <submittedName>
        <fullName evidence="2">Acyloxyacyl hydrolase</fullName>
    </submittedName>
</protein>
<keyword evidence="1" id="KW-0732">Signal</keyword>
<evidence type="ECO:0000313" key="3">
    <source>
        <dbReference type="Proteomes" id="UP000578091"/>
    </source>
</evidence>
<proteinExistence type="predicted"/>
<dbReference type="RefSeq" id="WP_180676867.1">
    <property type="nucleotide sequence ID" value="NZ_JACCKA010000010.1"/>
</dbReference>
<evidence type="ECO:0000256" key="1">
    <source>
        <dbReference type="SAM" id="SignalP"/>
    </source>
</evidence>
<dbReference type="Pfam" id="PF09411">
    <property type="entry name" value="PagL"/>
    <property type="match status" value="1"/>
</dbReference>
<dbReference type="InterPro" id="IPR018550">
    <property type="entry name" value="Lipid-A_deacylase-rel"/>
</dbReference>
<dbReference type="Proteomes" id="UP000578091">
    <property type="component" value="Unassembled WGS sequence"/>
</dbReference>
<feature type="signal peptide" evidence="1">
    <location>
        <begin position="1"/>
        <end position="24"/>
    </location>
</feature>
<sequence>MSLTRLPLLSFVLALALAAPAAWAQAQVEVAGGVSVTRDNETTAAVSAAWLPEFRPLSNAVLRWELGAIHVRGRDDTRLDLEDEVTVAHAGLRYERTDNGLTLGFGIGAQAGETDALSGDPQFVTTAGWRWRRFSLLARHISNASLHQPNDGETMFLAAWRF</sequence>
<comment type="caution">
    <text evidence="2">The sequence shown here is derived from an EMBL/GenBank/DDBJ whole genome shotgun (WGS) entry which is preliminary data.</text>
</comment>
<dbReference type="GO" id="GO:0016787">
    <property type="term" value="F:hydrolase activity"/>
    <property type="evidence" value="ECO:0007669"/>
    <property type="project" value="UniProtKB-KW"/>
</dbReference>
<name>A0A853J8T4_9GAMM</name>
<dbReference type="AlphaFoldDB" id="A0A853J8T4"/>
<organism evidence="2 3">
    <name type="scientific">Luteimonas salinisoli</name>
    <dbReference type="NCBI Taxonomy" id="2752307"/>
    <lineage>
        <taxon>Bacteria</taxon>
        <taxon>Pseudomonadati</taxon>
        <taxon>Pseudomonadota</taxon>
        <taxon>Gammaproteobacteria</taxon>
        <taxon>Lysobacterales</taxon>
        <taxon>Lysobacteraceae</taxon>
        <taxon>Luteimonas</taxon>
    </lineage>
</organism>
<evidence type="ECO:0000313" key="2">
    <source>
        <dbReference type="EMBL" id="NZA25060.1"/>
    </source>
</evidence>
<dbReference type="Gene3D" id="2.40.160.20">
    <property type="match status" value="1"/>
</dbReference>